<dbReference type="OrthoDB" id="9890945at2"/>
<sequence length="247" mass="27521">MKPELTATAEHIRLALGNCKARLTADQANNLRDQLASQLRLYLEQPSSEVKKNQKKLSRLEPLAQALAQLESRQLQSLLLTYPKHHLVALIRYARAQLPGVSEQIFAQLSKRAADQVSEELALRGPVPLHQLLPALEALEGPLSKEGLLFGTQLKARDYLQRLAQLPANRLKQLLQKLPPKAVEQLLAIAQQLDTPEIAAFCKEALKPGAQPPASKLDENQIRLVMALVSRELKKLKESDRWSSSHA</sequence>
<dbReference type="Gene3D" id="1.10.220.30">
    <property type="match status" value="1"/>
</dbReference>
<evidence type="ECO:0000313" key="3">
    <source>
        <dbReference type="Proteomes" id="UP000199058"/>
    </source>
</evidence>
<dbReference type="Pfam" id="PF01706">
    <property type="entry name" value="FliG_C"/>
    <property type="match status" value="1"/>
</dbReference>
<reference evidence="2 3" key="1">
    <citation type="submission" date="2016-10" db="EMBL/GenBank/DDBJ databases">
        <authorList>
            <person name="de Groot N.N."/>
        </authorList>
    </citation>
    <scope>NUCLEOTIDE SEQUENCE [LARGE SCALE GENOMIC DNA]</scope>
    <source>
        <strain evidence="2 3">DSM 18438</strain>
    </source>
</reference>
<feature type="domain" description="Flagellar motor switch protein FliG C-terminal" evidence="1">
    <location>
        <begin position="66"/>
        <end position="131"/>
    </location>
</feature>
<gene>
    <name evidence="2" type="ORF">SAMN05660443_1816</name>
</gene>
<dbReference type="RefSeq" id="WP_091962320.1">
    <property type="nucleotide sequence ID" value="NZ_FOLH01000003.1"/>
</dbReference>
<accession>A0A1I1H5Y4</accession>
<proteinExistence type="predicted"/>
<dbReference type="SUPFAM" id="SSF48029">
    <property type="entry name" value="FliG"/>
    <property type="match status" value="1"/>
</dbReference>
<dbReference type="EMBL" id="FOLH01000003">
    <property type="protein sequence ID" value="SFC19166.1"/>
    <property type="molecule type" value="Genomic_DNA"/>
</dbReference>
<evidence type="ECO:0000313" key="2">
    <source>
        <dbReference type="EMBL" id="SFC19166.1"/>
    </source>
</evidence>
<dbReference type="InterPro" id="IPR011002">
    <property type="entry name" value="FliG_a-hlx"/>
</dbReference>
<organism evidence="2 3">
    <name type="scientific">Marinospirillum celere</name>
    <dbReference type="NCBI Taxonomy" id="1122252"/>
    <lineage>
        <taxon>Bacteria</taxon>
        <taxon>Pseudomonadati</taxon>
        <taxon>Pseudomonadota</taxon>
        <taxon>Gammaproteobacteria</taxon>
        <taxon>Oceanospirillales</taxon>
        <taxon>Oceanospirillaceae</taxon>
        <taxon>Marinospirillum</taxon>
    </lineage>
</organism>
<keyword evidence="3" id="KW-1185">Reference proteome</keyword>
<dbReference type="Proteomes" id="UP000199058">
    <property type="component" value="Unassembled WGS sequence"/>
</dbReference>
<name>A0A1I1H5Y4_9GAMM</name>
<evidence type="ECO:0000259" key="1">
    <source>
        <dbReference type="Pfam" id="PF01706"/>
    </source>
</evidence>
<dbReference type="AlphaFoldDB" id="A0A1I1H5Y4"/>
<protein>
    <submittedName>
        <fullName evidence="2">FliG C-terminal domain-containing protein</fullName>
    </submittedName>
</protein>
<dbReference type="InterPro" id="IPR023087">
    <property type="entry name" value="Flg_Motor_Flig_C"/>
</dbReference>